<feature type="transmembrane region" description="Helical" evidence="1">
    <location>
        <begin position="12"/>
        <end position="30"/>
    </location>
</feature>
<accession>A0A975MM48</accession>
<sequence length="198" mass="21958">MNTQLKKNRILIIVIFAMSIIPFLIAWYLAKNPAALRLGASNGDLITPPLPIAISEFSGYDPFSAEKINELQGHWVLVNLVPNNQCGPVCEDALYKSRQLSLMLGKDIPRIRRAAIVMAKNAQPVFSADWQTDGRLLKVEISSELSAKLQAIAGQSITEGMLFIMDPLGNLMMKYPVGYDPYKVRNDLSKLLKISQIG</sequence>
<name>A0A975MM48_9GAMM</name>
<proteinExistence type="predicted"/>
<protein>
    <submittedName>
        <fullName evidence="2">Uncharacterized protein</fullName>
    </submittedName>
</protein>
<evidence type="ECO:0000313" key="3">
    <source>
        <dbReference type="Proteomes" id="UP000676649"/>
    </source>
</evidence>
<dbReference type="Proteomes" id="UP000676649">
    <property type="component" value="Chromosome"/>
</dbReference>
<keyword evidence="1" id="KW-0812">Transmembrane</keyword>
<organism evidence="2 3">
    <name type="scientific">Methylomonas paludis</name>
    <dbReference type="NCBI Taxonomy" id="1173101"/>
    <lineage>
        <taxon>Bacteria</taxon>
        <taxon>Pseudomonadati</taxon>
        <taxon>Pseudomonadota</taxon>
        <taxon>Gammaproteobacteria</taxon>
        <taxon>Methylococcales</taxon>
        <taxon>Methylococcaceae</taxon>
        <taxon>Methylomonas</taxon>
    </lineage>
</organism>
<gene>
    <name evidence="2" type="ORF">KEF85_13870</name>
</gene>
<evidence type="ECO:0000256" key="1">
    <source>
        <dbReference type="SAM" id="Phobius"/>
    </source>
</evidence>
<dbReference type="AlphaFoldDB" id="A0A975MM48"/>
<dbReference type="RefSeq" id="WP_215581545.1">
    <property type="nucleotide sequence ID" value="NZ_CP073754.1"/>
</dbReference>
<dbReference type="KEGG" id="mpad:KEF85_13870"/>
<dbReference type="EMBL" id="CP073754">
    <property type="protein sequence ID" value="QWF70411.1"/>
    <property type="molecule type" value="Genomic_DNA"/>
</dbReference>
<reference evidence="2" key="1">
    <citation type="submission" date="2021-04" db="EMBL/GenBank/DDBJ databases">
        <title>Draft genome sequence data of methanotrophic Methylovulum sp. strain S1L and Methylomonas sp. strain S2AM isolated from boreal lake water columns.</title>
        <authorList>
            <person name="Rissanen A.J."/>
            <person name="Mangayil R."/>
            <person name="Svenning M.M."/>
            <person name="Khanongnuch R."/>
        </authorList>
    </citation>
    <scope>NUCLEOTIDE SEQUENCE</scope>
    <source>
        <strain evidence="2">S2AM</strain>
    </source>
</reference>
<keyword evidence="1" id="KW-0472">Membrane</keyword>
<evidence type="ECO:0000313" key="2">
    <source>
        <dbReference type="EMBL" id="QWF70411.1"/>
    </source>
</evidence>
<keyword evidence="3" id="KW-1185">Reference proteome</keyword>
<keyword evidence="1" id="KW-1133">Transmembrane helix</keyword>